<evidence type="ECO:0000313" key="3">
    <source>
        <dbReference type="EMBL" id="GAA3565308.1"/>
    </source>
</evidence>
<feature type="signal peptide" evidence="2">
    <location>
        <begin position="1"/>
        <end position="23"/>
    </location>
</feature>
<gene>
    <name evidence="3" type="ORF">GCM10022222_56320</name>
</gene>
<dbReference type="RefSeq" id="WP_344865101.1">
    <property type="nucleotide sequence ID" value="NZ_BAAAZN010000013.1"/>
</dbReference>
<organism evidence="3 4">
    <name type="scientific">Amycolatopsis ultiminotia</name>
    <dbReference type="NCBI Taxonomy" id="543629"/>
    <lineage>
        <taxon>Bacteria</taxon>
        <taxon>Bacillati</taxon>
        <taxon>Actinomycetota</taxon>
        <taxon>Actinomycetes</taxon>
        <taxon>Pseudonocardiales</taxon>
        <taxon>Pseudonocardiaceae</taxon>
        <taxon>Amycolatopsis</taxon>
    </lineage>
</organism>
<comment type="caution">
    <text evidence="3">The sequence shown here is derived from an EMBL/GenBank/DDBJ whole genome shotgun (WGS) entry which is preliminary data.</text>
</comment>
<accession>A0ABP6XE11</accession>
<keyword evidence="4" id="KW-1185">Reference proteome</keyword>
<dbReference type="EMBL" id="BAAAZN010000013">
    <property type="protein sequence ID" value="GAA3565308.1"/>
    <property type="molecule type" value="Genomic_DNA"/>
</dbReference>
<evidence type="ECO:0000256" key="1">
    <source>
        <dbReference type="SAM" id="MobiDB-lite"/>
    </source>
</evidence>
<dbReference type="GO" id="GO:0016787">
    <property type="term" value="F:hydrolase activity"/>
    <property type="evidence" value="ECO:0007669"/>
    <property type="project" value="UniProtKB-KW"/>
</dbReference>
<keyword evidence="3" id="KW-0378">Hydrolase</keyword>
<proteinExistence type="predicted"/>
<feature type="chain" id="PRO_5045478983" evidence="2">
    <location>
        <begin position="24"/>
        <end position="306"/>
    </location>
</feature>
<protein>
    <submittedName>
        <fullName evidence="3">Serine hydrolase</fullName>
    </submittedName>
</protein>
<feature type="region of interest" description="Disordered" evidence="1">
    <location>
        <begin position="41"/>
        <end position="67"/>
    </location>
</feature>
<name>A0ABP6XE11_9PSEU</name>
<evidence type="ECO:0000256" key="2">
    <source>
        <dbReference type="SAM" id="SignalP"/>
    </source>
</evidence>
<keyword evidence="2" id="KW-0732">Signal</keyword>
<dbReference type="Gene3D" id="3.40.710.10">
    <property type="entry name" value="DD-peptidase/beta-lactamase superfamily"/>
    <property type="match status" value="1"/>
</dbReference>
<evidence type="ECO:0000313" key="4">
    <source>
        <dbReference type="Proteomes" id="UP001500689"/>
    </source>
</evidence>
<dbReference type="Proteomes" id="UP001500689">
    <property type="component" value="Unassembled WGS sequence"/>
</dbReference>
<dbReference type="SUPFAM" id="SSF56601">
    <property type="entry name" value="beta-lactamase/transpeptidase-like"/>
    <property type="match status" value="1"/>
</dbReference>
<reference evidence="4" key="1">
    <citation type="journal article" date="2019" name="Int. J. Syst. Evol. Microbiol.">
        <title>The Global Catalogue of Microorganisms (GCM) 10K type strain sequencing project: providing services to taxonomists for standard genome sequencing and annotation.</title>
        <authorList>
            <consortium name="The Broad Institute Genomics Platform"/>
            <consortium name="The Broad Institute Genome Sequencing Center for Infectious Disease"/>
            <person name="Wu L."/>
            <person name="Ma J."/>
        </authorList>
    </citation>
    <scope>NUCLEOTIDE SEQUENCE [LARGE SCALE GENOMIC DNA]</scope>
    <source>
        <strain evidence="4">JCM 16898</strain>
    </source>
</reference>
<sequence>MATGLRRTLAAAGLTAAVLTAGAVVATSARHVTTVALPRAAAAPPVPRSTVSSSAVSPPDLPDPGDLADSVAAAVTARSPGTEVGLAVLDRKTGRTVAGTDAATPYYSASVVKLLIALDFLYDGDSWEVPEGDDADALNDLLAGSNDAVASRLWEADGGTGIVDRMTDLLGLADTSPPSDPGQWGMTEMSPDDVVTTYQYLEDTVPDATAAPLLAALADARDPADDGYPQYFGIPDGLPDSSWQVKQGWMILRSALVLNTTGVVDSRYVVVLCTRQPAGTSSAAGRAAVTAGIEALAPGLAAWTAS</sequence>
<dbReference type="InterPro" id="IPR012338">
    <property type="entry name" value="Beta-lactam/transpept-like"/>
</dbReference>